<keyword evidence="3 8" id="KW-0547">Nucleotide-binding</keyword>
<dbReference type="GO" id="GO:0036431">
    <property type="term" value="F:dCMP kinase activity"/>
    <property type="evidence" value="ECO:0007669"/>
    <property type="project" value="InterPro"/>
</dbReference>
<accession>A0A512E1W7</accession>
<dbReference type="SUPFAM" id="SSF52540">
    <property type="entry name" value="P-loop containing nucleoside triphosphate hydrolases"/>
    <property type="match status" value="1"/>
</dbReference>
<keyword evidence="5 8" id="KW-0067">ATP-binding</keyword>
<dbReference type="InterPro" id="IPR011994">
    <property type="entry name" value="Cytidylate_kinase_dom"/>
</dbReference>
<dbReference type="GO" id="GO:0036430">
    <property type="term" value="F:CMP kinase activity"/>
    <property type="evidence" value="ECO:0007669"/>
    <property type="project" value="RHEA"/>
</dbReference>
<evidence type="ECO:0000256" key="1">
    <source>
        <dbReference type="ARBA" id="ARBA00009427"/>
    </source>
</evidence>
<dbReference type="GO" id="GO:0005524">
    <property type="term" value="F:ATP binding"/>
    <property type="evidence" value="ECO:0007669"/>
    <property type="project" value="UniProtKB-UniRule"/>
</dbReference>
<evidence type="ECO:0000256" key="5">
    <source>
        <dbReference type="ARBA" id="ARBA00022840"/>
    </source>
</evidence>
<dbReference type="GO" id="GO:0006220">
    <property type="term" value="P:pyrimidine nucleotide metabolic process"/>
    <property type="evidence" value="ECO:0007669"/>
    <property type="project" value="UniProtKB-UniRule"/>
</dbReference>
<dbReference type="Proteomes" id="UP000321523">
    <property type="component" value="Unassembled WGS sequence"/>
</dbReference>
<evidence type="ECO:0000256" key="7">
    <source>
        <dbReference type="ARBA" id="ARBA00048478"/>
    </source>
</evidence>
<dbReference type="AlphaFoldDB" id="A0A512E1W7"/>
<dbReference type="HAMAP" id="MF_00238">
    <property type="entry name" value="Cytidyl_kinase_type1"/>
    <property type="match status" value="1"/>
</dbReference>
<dbReference type="InterPro" id="IPR027417">
    <property type="entry name" value="P-loop_NTPase"/>
</dbReference>
<protein>
    <recommendedName>
        <fullName evidence="8">Cytidylate kinase</fullName>
        <shortName evidence="8">CK</shortName>
        <ecNumber evidence="8">2.7.4.25</ecNumber>
    </recommendedName>
    <alternativeName>
        <fullName evidence="8">Cytidine monophosphate kinase</fullName>
        <shortName evidence="8">CMP kinase</shortName>
    </alternativeName>
</protein>
<evidence type="ECO:0000256" key="3">
    <source>
        <dbReference type="ARBA" id="ARBA00022741"/>
    </source>
</evidence>
<comment type="similarity">
    <text evidence="1 8">Belongs to the cytidylate kinase family. Type 1 subfamily.</text>
</comment>
<dbReference type="GO" id="GO:0005737">
    <property type="term" value="C:cytoplasm"/>
    <property type="evidence" value="ECO:0007669"/>
    <property type="project" value="UniProtKB-SubCell"/>
</dbReference>
<organism evidence="10 11">
    <name type="scientific">Skermanella aerolata</name>
    <dbReference type="NCBI Taxonomy" id="393310"/>
    <lineage>
        <taxon>Bacteria</taxon>
        <taxon>Pseudomonadati</taxon>
        <taxon>Pseudomonadota</taxon>
        <taxon>Alphaproteobacteria</taxon>
        <taxon>Rhodospirillales</taxon>
        <taxon>Azospirillaceae</taxon>
        <taxon>Skermanella</taxon>
    </lineage>
</organism>
<name>A0A512E1W7_9PROT</name>
<feature type="binding site" evidence="8">
    <location>
        <begin position="15"/>
        <end position="23"/>
    </location>
    <ligand>
        <name>ATP</name>
        <dbReference type="ChEBI" id="CHEBI:30616"/>
    </ligand>
</feature>
<dbReference type="CDD" id="cd02020">
    <property type="entry name" value="CMPK"/>
    <property type="match status" value="1"/>
</dbReference>
<reference evidence="10 11" key="1">
    <citation type="submission" date="2019-07" db="EMBL/GenBank/DDBJ databases">
        <title>Whole genome shotgun sequence of Skermanella aerolata NBRC 106429.</title>
        <authorList>
            <person name="Hosoyama A."/>
            <person name="Uohara A."/>
            <person name="Ohji S."/>
            <person name="Ichikawa N."/>
        </authorList>
    </citation>
    <scope>NUCLEOTIDE SEQUENCE [LARGE SCALE GENOMIC DNA]</scope>
    <source>
        <strain evidence="10 11">NBRC 106429</strain>
    </source>
</reference>
<evidence type="ECO:0000256" key="6">
    <source>
        <dbReference type="ARBA" id="ARBA00047615"/>
    </source>
</evidence>
<gene>
    <name evidence="8 10" type="primary">cmk</name>
    <name evidence="10" type="ORF">SAE02_68690</name>
</gene>
<sequence>MPDARPTAMVIAIDGPAASGKGTLSRRLADRLHFAHLDTGSLYRAVGLAVLRAGGNPSDAAQATEAAYALHPETTPLVLADPALRADEVASAASQVAIVPAVREALLAFQRDFAAYPPGNARGAVLDGRDIGTIVCPDADAKLFVTASVEARAERRLKELRERGVPVIYAAVLEDMRERDARDSQRAVAPLKPAADAFLLDTSSMNADQALDAAISFICSKTGLSDHCA</sequence>
<keyword evidence="2 8" id="KW-0808">Transferase</keyword>
<dbReference type="Gene3D" id="3.40.50.300">
    <property type="entry name" value="P-loop containing nucleotide triphosphate hydrolases"/>
    <property type="match status" value="1"/>
</dbReference>
<evidence type="ECO:0000256" key="4">
    <source>
        <dbReference type="ARBA" id="ARBA00022777"/>
    </source>
</evidence>
<evidence type="ECO:0000259" key="9">
    <source>
        <dbReference type="Pfam" id="PF02224"/>
    </source>
</evidence>
<dbReference type="NCBIfam" id="TIGR00017">
    <property type="entry name" value="cmk"/>
    <property type="match status" value="1"/>
</dbReference>
<comment type="caution">
    <text evidence="10">The sequence shown here is derived from an EMBL/GenBank/DDBJ whole genome shotgun (WGS) entry which is preliminary data.</text>
</comment>
<evidence type="ECO:0000256" key="8">
    <source>
        <dbReference type="HAMAP-Rule" id="MF_00238"/>
    </source>
</evidence>
<keyword evidence="8" id="KW-0963">Cytoplasm</keyword>
<comment type="catalytic activity">
    <reaction evidence="7 8">
        <text>CMP + ATP = CDP + ADP</text>
        <dbReference type="Rhea" id="RHEA:11600"/>
        <dbReference type="ChEBI" id="CHEBI:30616"/>
        <dbReference type="ChEBI" id="CHEBI:58069"/>
        <dbReference type="ChEBI" id="CHEBI:60377"/>
        <dbReference type="ChEBI" id="CHEBI:456216"/>
        <dbReference type="EC" id="2.7.4.25"/>
    </reaction>
</comment>
<feature type="domain" description="Cytidylate kinase" evidence="9">
    <location>
        <begin position="11"/>
        <end position="216"/>
    </location>
</feature>
<evidence type="ECO:0000313" key="10">
    <source>
        <dbReference type="EMBL" id="GEO42721.1"/>
    </source>
</evidence>
<evidence type="ECO:0000256" key="2">
    <source>
        <dbReference type="ARBA" id="ARBA00022679"/>
    </source>
</evidence>
<dbReference type="EMBL" id="BJYZ01000048">
    <property type="protein sequence ID" value="GEO42721.1"/>
    <property type="molecule type" value="Genomic_DNA"/>
</dbReference>
<comment type="catalytic activity">
    <reaction evidence="6 8">
        <text>dCMP + ATP = dCDP + ADP</text>
        <dbReference type="Rhea" id="RHEA:25094"/>
        <dbReference type="ChEBI" id="CHEBI:30616"/>
        <dbReference type="ChEBI" id="CHEBI:57566"/>
        <dbReference type="ChEBI" id="CHEBI:58593"/>
        <dbReference type="ChEBI" id="CHEBI:456216"/>
        <dbReference type="EC" id="2.7.4.25"/>
    </reaction>
</comment>
<keyword evidence="4 8" id="KW-0418">Kinase</keyword>
<dbReference type="Pfam" id="PF02224">
    <property type="entry name" value="Cytidylate_kin"/>
    <property type="match status" value="1"/>
</dbReference>
<proteinExistence type="inferred from homology"/>
<dbReference type="EC" id="2.7.4.25" evidence="8"/>
<keyword evidence="11" id="KW-1185">Reference proteome</keyword>
<dbReference type="InterPro" id="IPR003136">
    <property type="entry name" value="Cytidylate_kin"/>
</dbReference>
<comment type="subcellular location">
    <subcellularLocation>
        <location evidence="8">Cytoplasm</location>
    </subcellularLocation>
</comment>
<evidence type="ECO:0000313" key="11">
    <source>
        <dbReference type="Proteomes" id="UP000321523"/>
    </source>
</evidence>